<gene>
    <name evidence="1" type="ORF">AMTR_s00012p00262780</name>
</gene>
<name>W1PJY7_AMBTC</name>
<keyword evidence="2" id="KW-1185">Reference proteome</keyword>
<dbReference type="HOGENOM" id="CLU_1973479_0_0_1"/>
<dbReference type="EMBL" id="KI393609">
    <property type="protein sequence ID" value="ERN08049.1"/>
    <property type="molecule type" value="Genomic_DNA"/>
</dbReference>
<dbReference type="Gramene" id="ERN08049">
    <property type="protein sequence ID" value="ERN08049"/>
    <property type="gene ID" value="AMTR_s00012p00262780"/>
</dbReference>
<proteinExistence type="predicted"/>
<sequence>MGTSGMMSCKRFGSPMGSLGGSLRYDVMWVVQIGSPMSGMGGSLRYDVMWVVRFTVQNPMELAGVYDVMRVTKSTVYDVMRATGVGVMRAVHCSESAVYDVMSAVYDVMRATCWCHAGGSLLKIGRL</sequence>
<accession>W1PJY7</accession>
<dbReference type="AlphaFoldDB" id="W1PJY7"/>
<evidence type="ECO:0000313" key="2">
    <source>
        <dbReference type="Proteomes" id="UP000017836"/>
    </source>
</evidence>
<organism evidence="1 2">
    <name type="scientific">Amborella trichopoda</name>
    <dbReference type="NCBI Taxonomy" id="13333"/>
    <lineage>
        <taxon>Eukaryota</taxon>
        <taxon>Viridiplantae</taxon>
        <taxon>Streptophyta</taxon>
        <taxon>Embryophyta</taxon>
        <taxon>Tracheophyta</taxon>
        <taxon>Spermatophyta</taxon>
        <taxon>Magnoliopsida</taxon>
        <taxon>Amborellales</taxon>
        <taxon>Amborellaceae</taxon>
        <taxon>Amborella</taxon>
    </lineage>
</organism>
<dbReference type="Proteomes" id="UP000017836">
    <property type="component" value="Unassembled WGS sequence"/>
</dbReference>
<protein>
    <submittedName>
        <fullName evidence="1">Uncharacterized protein</fullName>
    </submittedName>
</protein>
<reference evidence="2" key="1">
    <citation type="journal article" date="2013" name="Science">
        <title>The Amborella genome and the evolution of flowering plants.</title>
        <authorList>
            <consortium name="Amborella Genome Project"/>
        </authorList>
    </citation>
    <scope>NUCLEOTIDE SEQUENCE [LARGE SCALE GENOMIC DNA]</scope>
</reference>
<evidence type="ECO:0000313" key="1">
    <source>
        <dbReference type="EMBL" id="ERN08049.1"/>
    </source>
</evidence>